<reference evidence="4" key="1">
    <citation type="submission" date="2025-08" db="UniProtKB">
        <authorList>
            <consortium name="RefSeq"/>
        </authorList>
    </citation>
    <scope>IDENTIFICATION</scope>
    <source>
        <tissue evidence="4">Leaves</tissue>
    </source>
</reference>
<dbReference type="AlphaFoldDB" id="A0A2I4GHD8"/>
<dbReference type="InterPro" id="IPR036404">
    <property type="entry name" value="Jacalin-like_lectin_dom_sf"/>
</dbReference>
<evidence type="ECO:0000313" key="3">
    <source>
        <dbReference type="Proteomes" id="UP000235220"/>
    </source>
</evidence>
<sequence>MEIGKGRGASWDNGIYHGVREITLKSGKELGTSKDDGIYHGVRAITLESGKERGASWDDGIYHGESDEERESRKKKSILSLGLWRGCGGPSWDDGICHGLREITLESGSGKKKSILSLGPWGGNGGASWDDGIYHGVREITLVYALCIDSIRVLYDKNGKPVLAEKHGGGGGYKTAEIKLQYPEEFLVSVSGHYSEFNGSQVIRSLSFKSNRRNFGPFGVEEGTPFTSSIHGGSIVGFYGRSGRYIDSIGIWVSCVEPTKDILMFRKSHVQFAKVQRVPPMAPQDYFKGFCAVPSRHKET</sequence>
<dbReference type="CDD" id="cd09612">
    <property type="entry name" value="Jacalin"/>
    <property type="match status" value="1"/>
</dbReference>
<keyword evidence="3" id="KW-1185">Reference proteome</keyword>
<dbReference type="Proteomes" id="UP000235220">
    <property type="component" value="Chromosome 12"/>
</dbReference>
<dbReference type="Pfam" id="PF01419">
    <property type="entry name" value="Jacalin"/>
    <property type="match status" value="1"/>
</dbReference>
<evidence type="ECO:0000256" key="1">
    <source>
        <dbReference type="ARBA" id="ARBA00006568"/>
    </source>
</evidence>
<proteinExistence type="inferred from homology"/>
<dbReference type="Gene3D" id="2.100.10.30">
    <property type="entry name" value="Jacalin-like lectin domain"/>
    <property type="match status" value="1"/>
</dbReference>
<dbReference type="KEGG" id="jre:109007892"/>
<keyword evidence="2" id="KW-0430">Lectin</keyword>
<gene>
    <name evidence="4" type="primary">LOC109007892</name>
</gene>
<dbReference type="PANTHER" id="PTHR47293:SF79">
    <property type="entry name" value="JACALIN-TYPE LECTIN DOMAIN-CONTAINING PROTEIN"/>
    <property type="match status" value="1"/>
</dbReference>
<dbReference type="SUPFAM" id="SSF51101">
    <property type="entry name" value="Mannose-binding lectins"/>
    <property type="match status" value="1"/>
</dbReference>
<dbReference type="RefSeq" id="XP_018843313.1">
    <property type="nucleotide sequence ID" value="XM_018987768.2"/>
</dbReference>
<accession>A0A2I4GHD8</accession>
<dbReference type="OrthoDB" id="1901752at2759"/>
<dbReference type="SMART" id="SM00915">
    <property type="entry name" value="Jacalin"/>
    <property type="match status" value="1"/>
</dbReference>
<organism evidence="3 4">
    <name type="scientific">Juglans regia</name>
    <name type="common">English walnut</name>
    <dbReference type="NCBI Taxonomy" id="51240"/>
    <lineage>
        <taxon>Eukaryota</taxon>
        <taxon>Viridiplantae</taxon>
        <taxon>Streptophyta</taxon>
        <taxon>Embryophyta</taxon>
        <taxon>Tracheophyta</taxon>
        <taxon>Spermatophyta</taxon>
        <taxon>Magnoliopsida</taxon>
        <taxon>eudicotyledons</taxon>
        <taxon>Gunneridae</taxon>
        <taxon>Pentapetalae</taxon>
        <taxon>rosids</taxon>
        <taxon>fabids</taxon>
        <taxon>Fagales</taxon>
        <taxon>Juglandaceae</taxon>
        <taxon>Juglans</taxon>
    </lineage>
</organism>
<dbReference type="GO" id="GO:0005537">
    <property type="term" value="F:D-mannose binding"/>
    <property type="evidence" value="ECO:0007669"/>
    <property type="project" value="UniProtKB-ARBA"/>
</dbReference>
<evidence type="ECO:0000256" key="2">
    <source>
        <dbReference type="ARBA" id="ARBA00022734"/>
    </source>
</evidence>
<dbReference type="Gramene" id="Jr12_18220_p1">
    <property type="protein sequence ID" value="cds.Jr12_18220_p1"/>
    <property type="gene ID" value="Jr12_18220"/>
</dbReference>
<dbReference type="FunFam" id="2.100.10.30:FF:000001">
    <property type="entry name" value="Jacalin-related lectin 33"/>
    <property type="match status" value="1"/>
</dbReference>
<dbReference type="GeneID" id="109007892"/>
<dbReference type="PROSITE" id="PS51752">
    <property type="entry name" value="JACALIN_LECTIN"/>
    <property type="match status" value="1"/>
</dbReference>
<dbReference type="InterPro" id="IPR033734">
    <property type="entry name" value="Jacalin-like_lectin_dom_plant"/>
</dbReference>
<name>A0A2I4GHD8_JUGRE</name>
<dbReference type="PANTHER" id="PTHR47293">
    <property type="entry name" value="JACALIN-RELATED LECTIN 3"/>
    <property type="match status" value="1"/>
</dbReference>
<comment type="similarity">
    <text evidence="1">Belongs to the jacalin lectin family.</text>
</comment>
<protein>
    <submittedName>
        <fullName evidence="4">Jacalin-related lectin 19-like isoform X1</fullName>
    </submittedName>
</protein>
<dbReference type="STRING" id="51240.A0A2I4GHD8"/>
<dbReference type="GO" id="GO:0005536">
    <property type="term" value="F:D-glucose binding"/>
    <property type="evidence" value="ECO:0007669"/>
    <property type="project" value="UniProtKB-ARBA"/>
</dbReference>
<dbReference type="InterPro" id="IPR001229">
    <property type="entry name" value="Jacalin-like_lectin_dom"/>
</dbReference>
<evidence type="ECO:0000313" key="4">
    <source>
        <dbReference type="RefSeq" id="XP_018843313.1"/>
    </source>
</evidence>